<dbReference type="EMBL" id="CAACVG010014313">
    <property type="protein sequence ID" value="VEN62997.1"/>
    <property type="molecule type" value="Genomic_DNA"/>
</dbReference>
<evidence type="ECO:0000313" key="2">
    <source>
        <dbReference type="EMBL" id="VEN62997.1"/>
    </source>
</evidence>
<gene>
    <name evidence="2" type="ORF">CALMAC_LOCUS19957</name>
</gene>
<proteinExistence type="predicted"/>
<dbReference type="AlphaFoldDB" id="A0A653DSJ1"/>
<sequence length="112" mass="11926">MAAMKVLLFVTVIASAIAYAQSVKCYGCDSVVAGEKCTKDQAKGSNVIDCGKLSPLTGLQYACARYEYQAGTKQNTLRACVVKGKSCDTLAKESQVPLKNCKVCEEDNCNGN</sequence>
<dbReference type="Proteomes" id="UP000410492">
    <property type="component" value="Unassembled WGS sequence"/>
</dbReference>
<keyword evidence="3" id="KW-1185">Reference proteome</keyword>
<evidence type="ECO:0008006" key="4">
    <source>
        <dbReference type="Google" id="ProtNLM"/>
    </source>
</evidence>
<name>A0A653DSJ1_CALMS</name>
<evidence type="ECO:0000313" key="3">
    <source>
        <dbReference type="Proteomes" id="UP000410492"/>
    </source>
</evidence>
<reference evidence="2 3" key="1">
    <citation type="submission" date="2019-01" db="EMBL/GenBank/DDBJ databases">
        <authorList>
            <person name="Sayadi A."/>
        </authorList>
    </citation>
    <scope>NUCLEOTIDE SEQUENCE [LARGE SCALE GENOMIC DNA]</scope>
</reference>
<feature type="chain" id="PRO_5025053351" description="Protein sleepless" evidence="1">
    <location>
        <begin position="23"/>
        <end position="112"/>
    </location>
</feature>
<feature type="signal peptide" evidence="1">
    <location>
        <begin position="1"/>
        <end position="22"/>
    </location>
</feature>
<accession>A0A653DSJ1</accession>
<keyword evidence="1" id="KW-0732">Signal</keyword>
<dbReference type="OrthoDB" id="6766404at2759"/>
<evidence type="ECO:0000256" key="1">
    <source>
        <dbReference type="SAM" id="SignalP"/>
    </source>
</evidence>
<protein>
    <recommendedName>
        <fullName evidence="4">Protein sleepless</fullName>
    </recommendedName>
</protein>
<organism evidence="2 3">
    <name type="scientific">Callosobruchus maculatus</name>
    <name type="common">Southern cowpea weevil</name>
    <name type="synonym">Pulse bruchid</name>
    <dbReference type="NCBI Taxonomy" id="64391"/>
    <lineage>
        <taxon>Eukaryota</taxon>
        <taxon>Metazoa</taxon>
        <taxon>Ecdysozoa</taxon>
        <taxon>Arthropoda</taxon>
        <taxon>Hexapoda</taxon>
        <taxon>Insecta</taxon>
        <taxon>Pterygota</taxon>
        <taxon>Neoptera</taxon>
        <taxon>Endopterygota</taxon>
        <taxon>Coleoptera</taxon>
        <taxon>Polyphaga</taxon>
        <taxon>Cucujiformia</taxon>
        <taxon>Chrysomeloidea</taxon>
        <taxon>Chrysomelidae</taxon>
        <taxon>Bruchinae</taxon>
        <taxon>Bruchini</taxon>
        <taxon>Callosobruchus</taxon>
    </lineage>
</organism>